<dbReference type="InterPro" id="IPR002591">
    <property type="entry name" value="Phosphodiest/P_Trfase"/>
</dbReference>
<sequence length="399" mass="42758">MPVSYGGLHAMHGHADAGLGSASHAVLIGIDGLDVRTLHTALRTGHAPTLKALRESGAYTDDARVTQPSSSLVNWASTLSGAPPAFHGVHGTRTLGTAVRPATYPDRAIYPNLFSTAREVVPALATAAFVSWPPLMQLLQPTGALNASVLLTCQNCQECIEVEPRLVSDFAAQLAQKRFALSWIYIDMLDECGHTHGTAWDGYLPLVQKVDSWVEQILAALSAAEIRKQTTVLVMSDHGRESSQGRSHGGFSTSEMSVQWLLNGPAVRHGARLQWPVSITDCAPTLLHALGITPSSQMHGRVVSEAFEGGRRLWRAREFATHNQTQSSSDSVEARIEMAEARARSSFSHGVASGVAVCVCVLGVAAVAAVLYRSKRRRSISPDVQYTHLGGFGGNLPNF</sequence>
<evidence type="ECO:0000256" key="1">
    <source>
        <dbReference type="SAM" id="Phobius"/>
    </source>
</evidence>
<dbReference type="Pfam" id="PF01663">
    <property type="entry name" value="Phosphodiest"/>
    <property type="match status" value="1"/>
</dbReference>
<gene>
    <name evidence="2" type="ORF">PCAR00345_LOCUS40710</name>
</gene>
<keyword evidence="1" id="KW-0472">Membrane</keyword>
<reference evidence="2" key="1">
    <citation type="submission" date="2021-01" db="EMBL/GenBank/DDBJ databases">
        <authorList>
            <person name="Corre E."/>
            <person name="Pelletier E."/>
            <person name="Niang G."/>
            <person name="Scheremetjew M."/>
            <person name="Finn R."/>
            <person name="Kale V."/>
            <person name="Holt S."/>
            <person name="Cochrane G."/>
            <person name="Meng A."/>
            <person name="Brown T."/>
            <person name="Cohen L."/>
        </authorList>
    </citation>
    <scope>NUCLEOTIDE SEQUENCE</scope>
    <source>
        <strain evidence="2">CCMP645</strain>
    </source>
</reference>
<dbReference type="EMBL" id="HBIZ01066379">
    <property type="protein sequence ID" value="CAE0788002.1"/>
    <property type="molecule type" value="Transcribed_RNA"/>
</dbReference>
<evidence type="ECO:0000313" key="2">
    <source>
        <dbReference type="EMBL" id="CAE0788002.1"/>
    </source>
</evidence>
<keyword evidence="1" id="KW-0812">Transmembrane</keyword>
<proteinExistence type="predicted"/>
<keyword evidence="1" id="KW-1133">Transmembrane helix</keyword>
<protein>
    <submittedName>
        <fullName evidence="2">Uncharacterized protein</fullName>
    </submittedName>
</protein>
<dbReference type="Gene3D" id="3.40.720.10">
    <property type="entry name" value="Alkaline Phosphatase, subunit A"/>
    <property type="match status" value="2"/>
</dbReference>
<dbReference type="AlphaFoldDB" id="A0A7S4C6F5"/>
<organism evidence="2">
    <name type="scientific">Chrysotila carterae</name>
    <name type="common">Marine alga</name>
    <name type="synonym">Syracosphaera carterae</name>
    <dbReference type="NCBI Taxonomy" id="13221"/>
    <lineage>
        <taxon>Eukaryota</taxon>
        <taxon>Haptista</taxon>
        <taxon>Haptophyta</taxon>
        <taxon>Prymnesiophyceae</taxon>
        <taxon>Isochrysidales</taxon>
        <taxon>Isochrysidaceae</taxon>
        <taxon>Chrysotila</taxon>
    </lineage>
</organism>
<feature type="transmembrane region" description="Helical" evidence="1">
    <location>
        <begin position="351"/>
        <end position="372"/>
    </location>
</feature>
<accession>A0A7S4C6F5</accession>
<dbReference type="PANTHER" id="PTHR10151">
    <property type="entry name" value="ECTONUCLEOTIDE PYROPHOSPHATASE/PHOSPHODIESTERASE"/>
    <property type="match status" value="1"/>
</dbReference>
<dbReference type="GO" id="GO:0016787">
    <property type="term" value="F:hydrolase activity"/>
    <property type="evidence" value="ECO:0007669"/>
    <property type="project" value="UniProtKB-ARBA"/>
</dbReference>
<dbReference type="PANTHER" id="PTHR10151:SF120">
    <property type="entry name" value="BIS(5'-ADENOSYL)-TRIPHOSPHATASE"/>
    <property type="match status" value="1"/>
</dbReference>
<dbReference type="SUPFAM" id="SSF53649">
    <property type="entry name" value="Alkaline phosphatase-like"/>
    <property type="match status" value="1"/>
</dbReference>
<name>A0A7S4C6F5_CHRCT</name>
<dbReference type="InterPro" id="IPR017850">
    <property type="entry name" value="Alkaline_phosphatase_core_sf"/>
</dbReference>